<name>B1C546_9FIRM</name>
<keyword evidence="2" id="KW-0378">Hydrolase</keyword>
<dbReference type="HOGENOM" id="CLU_2116763_0_0_9"/>
<comment type="caution">
    <text evidence="5">The sequence shown here is derived from an EMBL/GenBank/DDBJ whole genome shotgun (WGS) entry which is preliminary data.</text>
</comment>
<evidence type="ECO:0000259" key="4">
    <source>
        <dbReference type="Pfam" id="PF01915"/>
    </source>
</evidence>
<reference evidence="5" key="1">
    <citation type="submission" date="2008-02" db="EMBL/GenBank/DDBJ databases">
        <authorList>
            <person name="Fulton L."/>
            <person name="Clifton S."/>
            <person name="Fulton B."/>
            <person name="Xu J."/>
            <person name="Minx P."/>
            <person name="Pepin K.H."/>
            <person name="Johnson M."/>
            <person name="Thiruvilangam P."/>
            <person name="Bhonagiri V."/>
            <person name="Nash W.E."/>
            <person name="Mardis E.R."/>
            <person name="Wilson R.K."/>
        </authorList>
    </citation>
    <scope>NUCLEOTIDE SEQUENCE [LARGE SCALE GENOMIC DNA]</scope>
    <source>
        <strain evidence="5">DSM 1552</strain>
    </source>
</reference>
<gene>
    <name evidence="5" type="ORF">CLOSPI_02215</name>
</gene>
<evidence type="ECO:0000313" key="6">
    <source>
        <dbReference type="Proteomes" id="UP000004910"/>
    </source>
</evidence>
<dbReference type="Proteomes" id="UP000004910">
    <property type="component" value="Unassembled WGS sequence"/>
</dbReference>
<accession>B1C546</accession>
<comment type="similarity">
    <text evidence="1">Belongs to the glycosyl hydrolase 3 family.</text>
</comment>
<dbReference type="SUPFAM" id="SSF52279">
    <property type="entry name" value="Beta-D-glucan exohydrolase, C-terminal domain"/>
    <property type="match status" value="1"/>
</dbReference>
<keyword evidence="6" id="KW-1185">Reference proteome</keyword>
<dbReference type="STRING" id="428126.CLOSPI_02215"/>
<evidence type="ECO:0000256" key="1">
    <source>
        <dbReference type="ARBA" id="ARBA00005336"/>
    </source>
</evidence>
<feature type="chain" id="PRO_5002760901" description="Glycoside hydrolase family 3 C-terminal domain-containing protein" evidence="3">
    <location>
        <begin position="28"/>
        <end position="114"/>
    </location>
</feature>
<dbReference type="eggNOG" id="COG1472">
    <property type="taxonomic scope" value="Bacteria"/>
</dbReference>
<evidence type="ECO:0000256" key="3">
    <source>
        <dbReference type="SAM" id="SignalP"/>
    </source>
</evidence>
<dbReference type="InterPro" id="IPR002772">
    <property type="entry name" value="Glyco_hydro_3_C"/>
</dbReference>
<dbReference type="GO" id="GO:0004553">
    <property type="term" value="F:hydrolase activity, hydrolyzing O-glycosyl compounds"/>
    <property type="evidence" value="ECO:0007669"/>
    <property type="project" value="InterPro"/>
</dbReference>
<dbReference type="PANTHER" id="PTHR42715">
    <property type="entry name" value="BETA-GLUCOSIDASE"/>
    <property type="match status" value="1"/>
</dbReference>
<proteinExistence type="inferred from homology"/>
<dbReference type="InterPro" id="IPR050288">
    <property type="entry name" value="Cellulose_deg_GH3"/>
</dbReference>
<feature type="signal peptide" evidence="3">
    <location>
        <begin position="1"/>
        <end position="27"/>
    </location>
</feature>
<dbReference type="EMBL" id="ABIK02000015">
    <property type="protein sequence ID" value="EDS73790.1"/>
    <property type="molecule type" value="Genomic_DNA"/>
</dbReference>
<evidence type="ECO:0000256" key="2">
    <source>
        <dbReference type="ARBA" id="ARBA00022801"/>
    </source>
</evidence>
<dbReference type="Pfam" id="PF01915">
    <property type="entry name" value="Glyco_hydro_3_C"/>
    <property type="match status" value="1"/>
</dbReference>
<dbReference type="InterPro" id="IPR036881">
    <property type="entry name" value="Glyco_hydro_3_C_sf"/>
</dbReference>
<feature type="domain" description="Glycoside hydrolase family 3 C-terminal" evidence="4">
    <location>
        <begin position="53"/>
        <end position="107"/>
    </location>
</feature>
<reference evidence="5" key="2">
    <citation type="submission" date="2014-06" db="EMBL/GenBank/DDBJ databases">
        <title>Draft genome sequence of Clostridium spiroforme (DSM 1552).</title>
        <authorList>
            <person name="Sudarsanam P."/>
            <person name="Ley R."/>
            <person name="Guruge J."/>
            <person name="Turnbaugh P.J."/>
            <person name="Mahowald M."/>
            <person name="Liep D."/>
            <person name="Gordon J."/>
        </authorList>
    </citation>
    <scope>NUCLEOTIDE SEQUENCE</scope>
    <source>
        <strain evidence="5">DSM 1552</strain>
    </source>
</reference>
<sequence length="114" mass="11854">MKKTYKRVLATSMSAALAMTSMVPAFAKTTDGSISAREEKNAELSMNLATQGMVLLENNNNVLPMASSGNVALFGGGAVKTVKGGTGSGDVNQRSVTSVWDGFKNAGYNVTSEN</sequence>
<keyword evidence="3" id="KW-0732">Signal</keyword>
<dbReference type="GO" id="GO:0005975">
    <property type="term" value="P:carbohydrate metabolic process"/>
    <property type="evidence" value="ECO:0007669"/>
    <property type="project" value="InterPro"/>
</dbReference>
<dbReference type="AlphaFoldDB" id="B1C546"/>
<dbReference type="Gene3D" id="3.40.50.1700">
    <property type="entry name" value="Glycoside hydrolase family 3 C-terminal domain"/>
    <property type="match status" value="1"/>
</dbReference>
<evidence type="ECO:0000313" key="5">
    <source>
        <dbReference type="EMBL" id="EDS73790.1"/>
    </source>
</evidence>
<organism evidence="5 6">
    <name type="scientific">Thomasclavelia spiroformis DSM 1552</name>
    <dbReference type="NCBI Taxonomy" id="428126"/>
    <lineage>
        <taxon>Bacteria</taxon>
        <taxon>Bacillati</taxon>
        <taxon>Bacillota</taxon>
        <taxon>Erysipelotrichia</taxon>
        <taxon>Erysipelotrichales</taxon>
        <taxon>Coprobacillaceae</taxon>
        <taxon>Thomasclavelia</taxon>
    </lineage>
</organism>
<dbReference type="PANTHER" id="PTHR42715:SF10">
    <property type="entry name" value="BETA-GLUCOSIDASE"/>
    <property type="match status" value="1"/>
</dbReference>
<protein>
    <recommendedName>
        <fullName evidence="4">Glycoside hydrolase family 3 C-terminal domain-containing protein</fullName>
    </recommendedName>
</protein>